<dbReference type="RefSeq" id="WP_263047711.1">
    <property type="nucleotide sequence ID" value="NZ_CP106738.1"/>
</dbReference>
<name>A0ABY6DAE5_9RHOB</name>
<dbReference type="Pfam" id="PF13781">
    <property type="entry name" value="DoxX_3"/>
    <property type="match status" value="1"/>
</dbReference>
<organism evidence="2 3">
    <name type="scientific">Roseovarius pelagicus</name>
    <dbReference type="NCBI Taxonomy" id="2980108"/>
    <lineage>
        <taxon>Bacteria</taxon>
        <taxon>Pseudomonadati</taxon>
        <taxon>Pseudomonadota</taxon>
        <taxon>Alphaproteobacteria</taxon>
        <taxon>Rhodobacterales</taxon>
        <taxon>Roseobacteraceae</taxon>
        <taxon>Roseovarius</taxon>
    </lineage>
</organism>
<keyword evidence="3" id="KW-1185">Reference proteome</keyword>
<sequence length="386" mass="40971">MTEWDSETLRADLTAAASQQRGFWQEKLTGVTHVVNAAGVLNATETVTHAVHVAAPEAVYAALPQHARGILISAVGIDESETGFARHRRAGEIVAAAHGITILRAGLVLGETSYGGSSLMRALAALPFVTPVIGSGDQQFNPLHAADLARAVVHLLDHPPPEGAHEIGGTQTLGQAEILRRLRGWMGLGPVSLLFLPVWVARGIGRVGDALRWGPISATAVAQLQSGVLARSNDAITPATGPMRGFDQFLTSRPAGTQDLWHARLYLMRPLLRLVLAFLWLASGVIGLTLPATEFLPLLPDTALSDGLLIAMARMGGILDIALGVALLRGWRPRLTAALQAGLVLGYTVIFTWLSAGLWLLPLGGLLKNIPVLMLIAISAILEQER</sequence>
<keyword evidence="1" id="KW-1133">Transmembrane helix</keyword>
<reference evidence="2" key="1">
    <citation type="submission" date="2022-10" db="EMBL/GenBank/DDBJ databases">
        <title>Roseovarius pelagicus sp. nov., isolated from Arctic seawater.</title>
        <authorList>
            <person name="Hong Y.W."/>
            <person name="Hwang C.Y."/>
        </authorList>
    </citation>
    <scope>NUCLEOTIDE SEQUENCE</scope>
    <source>
        <strain evidence="2">HL-MP18</strain>
    </source>
</reference>
<dbReference type="Proteomes" id="UP001064087">
    <property type="component" value="Chromosome"/>
</dbReference>
<accession>A0ABY6DAE5</accession>
<feature type="transmembrane region" description="Helical" evidence="1">
    <location>
        <begin position="271"/>
        <end position="288"/>
    </location>
</feature>
<dbReference type="InterPro" id="IPR036291">
    <property type="entry name" value="NAD(P)-bd_dom_sf"/>
</dbReference>
<keyword evidence="1" id="KW-0812">Transmembrane</keyword>
<keyword evidence="1" id="KW-0472">Membrane</keyword>
<proteinExistence type="predicted"/>
<evidence type="ECO:0000313" key="3">
    <source>
        <dbReference type="Proteomes" id="UP001064087"/>
    </source>
</evidence>
<feature type="transmembrane region" description="Helical" evidence="1">
    <location>
        <begin position="335"/>
        <end position="354"/>
    </location>
</feature>
<evidence type="ECO:0000256" key="1">
    <source>
        <dbReference type="SAM" id="Phobius"/>
    </source>
</evidence>
<evidence type="ECO:0000313" key="2">
    <source>
        <dbReference type="EMBL" id="UXX82954.1"/>
    </source>
</evidence>
<gene>
    <name evidence="2" type="ORF">N7U68_18020</name>
</gene>
<dbReference type="EMBL" id="CP106738">
    <property type="protein sequence ID" value="UXX82954.1"/>
    <property type="molecule type" value="Genomic_DNA"/>
</dbReference>
<dbReference type="SUPFAM" id="SSF51735">
    <property type="entry name" value="NAD(P)-binding Rossmann-fold domains"/>
    <property type="match status" value="1"/>
</dbReference>
<dbReference type="Gene3D" id="3.40.50.720">
    <property type="entry name" value="NAD(P)-binding Rossmann-like Domain"/>
    <property type="match status" value="1"/>
</dbReference>
<protein>
    <submittedName>
        <fullName evidence="2">SDR family oxidoreductase</fullName>
    </submittedName>
</protein>
<dbReference type="InterPro" id="IPR025695">
    <property type="entry name" value="DoxX-like"/>
</dbReference>
<feature type="transmembrane region" description="Helical" evidence="1">
    <location>
        <begin position="308"/>
        <end position="328"/>
    </location>
</feature>